<evidence type="ECO:0000256" key="7">
    <source>
        <dbReference type="ARBA" id="ARBA00022927"/>
    </source>
</evidence>
<dbReference type="HOGENOM" id="CLU_093583_0_0_1"/>
<feature type="region of interest" description="Disordered" evidence="10">
    <location>
        <begin position="103"/>
        <end position="144"/>
    </location>
</feature>
<name>G0VEE1_NAUCA</name>
<dbReference type="InParanoid" id="G0VEE1"/>
<dbReference type="GO" id="GO:0015031">
    <property type="term" value="P:protein transport"/>
    <property type="evidence" value="ECO:0007669"/>
    <property type="project" value="UniProtKB-KW"/>
</dbReference>
<keyword evidence="5" id="KW-0256">Endoplasmic reticulum</keyword>
<comment type="subcellular location">
    <subcellularLocation>
        <location evidence="1">Endoplasmic reticulum membrane</location>
        <topology evidence="1">Single-pass type IV membrane protein</topology>
    </subcellularLocation>
</comment>
<evidence type="ECO:0000256" key="9">
    <source>
        <dbReference type="ARBA" id="ARBA00023136"/>
    </source>
</evidence>
<dbReference type="GO" id="GO:0005484">
    <property type="term" value="F:SNAP receptor activity"/>
    <property type="evidence" value="ECO:0007669"/>
    <property type="project" value="EnsemblFungi"/>
</dbReference>
<dbReference type="PANTHER" id="PTHR13050">
    <property type="entry name" value="USE1-LIKE PROTEIN"/>
    <property type="match status" value="1"/>
</dbReference>
<evidence type="ECO:0000313" key="13">
    <source>
        <dbReference type="Proteomes" id="UP000001640"/>
    </source>
</evidence>
<gene>
    <name evidence="12" type="primary">NCAS0D03510</name>
    <name evidence="12" type="ordered locus">NCAS_0D03510</name>
</gene>
<dbReference type="InterPro" id="IPR019150">
    <property type="entry name" value="Vesicle_transport_protein_Use1"/>
</dbReference>
<reference key="2">
    <citation type="submission" date="2011-08" db="EMBL/GenBank/DDBJ databases">
        <title>Genome sequence of Naumovozyma castellii.</title>
        <authorList>
            <person name="Gordon J.L."/>
            <person name="Armisen D."/>
            <person name="Proux-Wera E."/>
            <person name="OhEigeartaigh S.S."/>
            <person name="Byrne K.P."/>
            <person name="Wolfe K.H."/>
        </authorList>
    </citation>
    <scope>NUCLEOTIDE SEQUENCE</scope>
    <source>
        <strain>Type strain:CBS 4309</strain>
    </source>
</reference>
<evidence type="ECO:0000256" key="5">
    <source>
        <dbReference type="ARBA" id="ARBA00022824"/>
    </source>
</evidence>
<accession>G0VEE1</accession>
<evidence type="ECO:0000256" key="10">
    <source>
        <dbReference type="SAM" id="MobiDB-lite"/>
    </source>
</evidence>
<dbReference type="OMA" id="GANAFND"/>
<reference evidence="12 13" key="1">
    <citation type="journal article" date="2011" name="Proc. Natl. Acad. Sci. U.S.A.">
        <title>Evolutionary erosion of yeast sex chromosomes by mating-type switching accidents.</title>
        <authorList>
            <person name="Gordon J.L."/>
            <person name="Armisen D."/>
            <person name="Proux-Wera E."/>
            <person name="Oheigeartaigh S.S."/>
            <person name="Byrne K.P."/>
            <person name="Wolfe K.H."/>
        </authorList>
    </citation>
    <scope>NUCLEOTIDE SEQUENCE [LARGE SCALE GENOMIC DNA]</scope>
    <source>
        <strain evidence="13">ATCC 76901 / BCRC 22586 / CBS 4309 / NBRC 1992 / NRRL Y-12630</strain>
    </source>
</reference>
<keyword evidence="9 11" id="KW-0472">Membrane</keyword>
<dbReference type="GO" id="GO:0006890">
    <property type="term" value="P:retrograde vesicle-mediated transport, Golgi to endoplasmic reticulum"/>
    <property type="evidence" value="ECO:0007669"/>
    <property type="project" value="EnsemblFungi"/>
</dbReference>
<evidence type="ECO:0000256" key="6">
    <source>
        <dbReference type="ARBA" id="ARBA00022892"/>
    </source>
</evidence>
<dbReference type="CDD" id="cd15860">
    <property type="entry name" value="SNARE_USE1"/>
    <property type="match status" value="1"/>
</dbReference>
<keyword evidence="13" id="KW-1185">Reference proteome</keyword>
<dbReference type="PANTHER" id="PTHR13050:SF7">
    <property type="entry name" value="VESICLE TRANSPORT PROTEIN USE1"/>
    <property type="match status" value="1"/>
</dbReference>
<keyword evidence="7" id="KW-0653">Protein transport</keyword>
<keyword evidence="3" id="KW-0813">Transport</keyword>
<evidence type="ECO:0000256" key="8">
    <source>
        <dbReference type="ARBA" id="ARBA00022989"/>
    </source>
</evidence>
<dbReference type="RefSeq" id="XP_003676293.1">
    <property type="nucleotide sequence ID" value="XM_003676245.1"/>
</dbReference>
<dbReference type="STRING" id="1064592.G0VEE1"/>
<dbReference type="GO" id="GO:0031201">
    <property type="term" value="C:SNARE complex"/>
    <property type="evidence" value="ECO:0007669"/>
    <property type="project" value="EnsemblFungi"/>
</dbReference>
<dbReference type="eggNOG" id="KOG2678">
    <property type="taxonomic scope" value="Eukaryota"/>
</dbReference>
<dbReference type="EMBL" id="HE576755">
    <property type="protein sequence ID" value="CCC69932.1"/>
    <property type="molecule type" value="Genomic_DNA"/>
</dbReference>
<evidence type="ECO:0000313" key="12">
    <source>
        <dbReference type="EMBL" id="CCC69932.1"/>
    </source>
</evidence>
<dbReference type="GO" id="GO:0098554">
    <property type="term" value="C:cytoplasmic side of endoplasmic reticulum membrane"/>
    <property type="evidence" value="ECO:0007669"/>
    <property type="project" value="EnsemblFungi"/>
</dbReference>
<dbReference type="GeneID" id="96903538"/>
<sequence length="269" mass="30911">MSLSSTEVKSIEEGPYHIKVDRSDDPFLSYLFNTKLTENLNHIRREVIKTQLNTLARGTTTHLPSNQQIYDETLKRLEFDCSVKNRQMLDTLERQYHTYQESTRKRRYSVDFDSTNDIHEEDPFDEPRRRTSSSLSKEEDGDGINELRKRLLGKQLTEPGTDTTNKSVDRQIEDQDNMQQNLIQDMTKLVGSLKQGAVAFQTALEEDQRVLGAAEIGIQVASKGIVDISGKLRSYDKAKLGYLFYISVFFFMIIGLIVTFIIIKLFPAL</sequence>
<evidence type="ECO:0000256" key="3">
    <source>
        <dbReference type="ARBA" id="ARBA00022448"/>
    </source>
</evidence>
<dbReference type="KEGG" id="ncs:NCAS_0D03510"/>
<comment type="similarity">
    <text evidence="2">Belongs to the USE1 family.</text>
</comment>
<keyword evidence="8 11" id="KW-1133">Transmembrane helix</keyword>
<proteinExistence type="inferred from homology"/>
<dbReference type="Pfam" id="PF09753">
    <property type="entry name" value="Use1"/>
    <property type="match status" value="1"/>
</dbReference>
<keyword evidence="4 11" id="KW-0812">Transmembrane</keyword>
<evidence type="ECO:0000256" key="2">
    <source>
        <dbReference type="ARBA" id="ARBA00007891"/>
    </source>
</evidence>
<protein>
    <submittedName>
        <fullName evidence="12">Uncharacterized protein</fullName>
    </submittedName>
</protein>
<dbReference type="OrthoDB" id="4008582at2759"/>
<evidence type="ECO:0000256" key="1">
    <source>
        <dbReference type="ARBA" id="ARBA00004163"/>
    </source>
</evidence>
<evidence type="ECO:0000256" key="11">
    <source>
        <dbReference type="SAM" id="Phobius"/>
    </source>
</evidence>
<evidence type="ECO:0000256" key="4">
    <source>
        <dbReference type="ARBA" id="ARBA00022692"/>
    </source>
</evidence>
<dbReference type="Proteomes" id="UP000001640">
    <property type="component" value="Chromosome 4"/>
</dbReference>
<keyword evidence="6" id="KW-0931">ER-Golgi transport</keyword>
<dbReference type="FunCoup" id="G0VEE1">
    <property type="interactions" value="168"/>
</dbReference>
<dbReference type="AlphaFoldDB" id="G0VEE1"/>
<feature type="transmembrane region" description="Helical" evidence="11">
    <location>
        <begin position="242"/>
        <end position="266"/>
    </location>
</feature>
<organism evidence="12 13">
    <name type="scientific">Naumovozyma castellii</name>
    <name type="common">Yeast</name>
    <name type="synonym">Saccharomyces castellii</name>
    <dbReference type="NCBI Taxonomy" id="27288"/>
    <lineage>
        <taxon>Eukaryota</taxon>
        <taxon>Fungi</taxon>
        <taxon>Dikarya</taxon>
        <taxon>Ascomycota</taxon>
        <taxon>Saccharomycotina</taxon>
        <taxon>Saccharomycetes</taxon>
        <taxon>Saccharomycetales</taxon>
        <taxon>Saccharomycetaceae</taxon>
        <taxon>Naumovozyma</taxon>
    </lineage>
</organism>